<dbReference type="InterPro" id="IPR002218">
    <property type="entry name" value="MnmG-rel"/>
</dbReference>
<dbReference type="Proteomes" id="UP000000445">
    <property type="component" value="Chromosome"/>
</dbReference>
<comment type="caution">
    <text evidence="12">Lacks conserved residue(s) required for the propagation of feature annotation.</text>
</comment>
<dbReference type="FunFam" id="3.50.50.60:FF:000002">
    <property type="entry name" value="tRNA uridine 5-carboxymethylaminomethyl modification enzyme MnmG"/>
    <property type="match status" value="1"/>
</dbReference>
<dbReference type="InterPro" id="IPR044920">
    <property type="entry name" value="MnmG_C_subdom_sf"/>
</dbReference>
<dbReference type="STRING" id="309803.CTN_0423"/>
<evidence type="ECO:0000256" key="8">
    <source>
        <dbReference type="ARBA" id="ARBA00022827"/>
    </source>
</evidence>
<dbReference type="InterPro" id="IPR036188">
    <property type="entry name" value="FAD/NAD-bd_sf"/>
</dbReference>
<accession>B9KC53</accession>
<dbReference type="GO" id="GO:0030488">
    <property type="term" value="P:tRNA methylation"/>
    <property type="evidence" value="ECO:0007669"/>
    <property type="project" value="TreeGrafter"/>
</dbReference>
<dbReference type="PANTHER" id="PTHR11806">
    <property type="entry name" value="GLUCOSE INHIBITED DIVISION PROTEIN A"/>
    <property type="match status" value="1"/>
</dbReference>
<dbReference type="EMBL" id="CP000916">
    <property type="protein sequence ID" value="ACM22599.1"/>
    <property type="molecule type" value="Genomic_DNA"/>
</dbReference>
<dbReference type="PANTHER" id="PTHR11806:SF0">
    <property type="entry name" value="PROTEIN MTO1 HOMOLOG, MITOCHONDRIAL"/>
    <property type="match status" value="1"/>
</dbReference>
<comment type="cofactor">
    <cofactor evidence="1 12">
        <name>FAD</name>
        <dbReference type="ChEBI" id="CHEBI:57692"/>
    </cofactor>
</comment>
<evidence type="ECO:0000256" key="10">
    <source>
        <dbReference type="ARBA" id="ARBA00025948"/>
    </source>
</evidence>
<dbReference type="InterPro" id="IPR020595">
    <property type="entry name" value="MnmG-rel_CS"/>
</dbReference>
<protein>
    <recommendedName>
        <fullName evidence="4 12">tRNA uridine 5-carboxymethylaminomethyl modification enzyme MnmG</fullName>
    </recommendedName>
    <alternativeName>
        <fullName evidence="11 12">Glucose-inhibited division protein A</fullName>
    </alternativeName>
</protein>
<evidence type="ECO:0000256" key="6">
    <source>
        <dbReference type="ARBA" id="ARBA00022630"/>
    </source>
</evidence>
<reference evidence="14 15" key="1">
    <citation type="journal article" date="2009" name="Biosci. Biotechnol. Biochem.">
        <title>WeGAS: a web-based microbial genome annotation system.</title>
        <authorList>
            <person name="Lee D."/>
            <person name="Seo H."/>
            <person name="Park C."/>
            <person name="Park K."/>
        </authorList>
    </citation>
    <scope>NUCLEOTIDE SEQUENCE [LARGE SCALE GENOMIC DNA]</scope>
    <source>
        <strain evidence="15">ATCC 49049 / DSM 4359 / NBRC 107923 / NS-E</strain>
    </source>
</reference>
<dbReference type="Pfam" id="PF21680">
    <property type="entry name" value="GIDA_C_1st"/>
    <property type="match status" value="1"/>
</dbReference>
<evidence type="ECO:0000256" key="9">
    <source>
        <dbReference type="ARBA" id="ARBA00023027"/>
    </source>
</evidence>
<dbReference type="RefSeq" id="WP_015918918.1">
    <property type="nucleotide sequence ID" value="NC_011978.1"/>
</dbReference>
<dbReference type="InterPro" id="IPR026904">
    <property type="entry name" value="MnmG_C"/>
</dbReference>
<comment type="similarity">
    <text evidence="3 12">Belongs to the MnmG family.</text>
</comment>
<evidence type="ECO:0000313" key="15">
    <source>
        <dbReference type="Proteomes" id="UP000000445"/>
    </source>
</evidence>
<dbReference type="InterPro" id="IPR047001">
    <property type="entry name" value="MnmG_C_subdom"/>
</dbReference>
<evidence type="ECO:0000259" key="13">
    <source>
        <dbReference type="SMART" id="SM01228"/>
    </source>
</evidence>
<dbReference type="Pfam" id="PF01134">
    <property type="entry name" value="GIDA"/>
    <property type="match status" value="1"/>
</dbReference>
<dbReference type="FunFam" id="1.10.10.1800:FF:000001">
    <property type="entry name" value="tRNA uridine 5-carboxymethylaminomethyl modification enzyme MnmG"/>
    <property type="match status" value="1"/>
</dbReference>
<dbReference type="GO" id="GO:0005829">
    <property type="term" value="C:cytosol"/>
    <property type="evidence" value="ECO:0007669"/>
    <property type="project" value="TreeGrafter"/>
</dbReference>
<keyword evidence="6 12" id="KW-0285">Flavoprotein</keyword>
<gene>
    <name evidence="12" type="primary">mnmG</name>
    <name evidence="12" type="synonym">gidA</name>
    <name evidence="14" type="ordered locus">CTN_0423</name>
</gene>
<dbReference type="FunFam" id="3.50.50.60:FF:000119">
    <property type="entry name" value="tRNA uridine 5-carboxymethylaminomethyl modification enzyme MnmG"/>
    <property type="match status" value="1"/>
</dbReference>
<evidence type="ECO:0000256" key="11">
    <source>
        <dbReference type="ARBA" id="ARBA00031800"/>
    </source>
</evidence>
<organism evidence="14 15">
    <name type="scientific">Thermotoga neapolitana (strain ATCC 49049 / DSM 4359 / NBRC 107923 / NS-E)</name>
    <dbReference type="NCBI Taxonomy" id="309803"/>
    <lineage>
        <taxon>Bacteria</taxon>
        <taxon>Thermotogati</taxon>
        <taxon>Thermotogota</taxon>
        <taxon>Thermotogae</taxon>
        <taxon>Thermotogales</taxon>
        <taxon>Thermotogaceae</taxon>
        <taxon>Thermotoga</taxon>
    </lineage>
</organism>
<dbReference type="HOGENOM" id="CLU_007831_2_2_0"/>
<comment type="subunit">
    <text evidence="10 12">Homodimer. Heterotetramer of two MnmE and two MnmG subunits.</text>
</comment>
<dbReference type="Gene3D" id="1.10.150.570">
    <property type="entry name" value="GidA associated domain, C-terminal subdomain"/>
    <property type="match status" value="1"/>
</dbReference>
<dbReference type="Gene3D" id="1.10.10.1800">
    <property type="entry name" value="tRNA uridine 5-carboxymethylaminomethyl modification enzyme MnmG/GidA"/>
    <property type="match status" value="1"/>
</dbReference>
<name>B9KC53_THENN</name>
<dbReference type="InterPro" id="IPR004416">
    <property type="entry name" value="MnmG"/>
</dbReference>
<dbReference type="KEGG" id="tna:CTN_0423"/>
<dbReference type="Gene3D" id="3.50.50.60">
    <property type="entry name" value="FAD/NAD(P)-binding domain"/>
    <property type="match status" value="2"/>
</dbReference>
<feature type="binding site" evidence="12">
    <location>
        <begin position="277"/>
        <end position="291"/>
    </location>
    <ligand>
        <name>NAD(+)</name>
        <dbReference type="ChEBI" id="CHEBI:57540"/>
    </ligand>
</feature>
<keyword evidence="15" id="KW-1185">Reference proteome</keyword>
<dbReference type="GO" id="GO:0002098">
    <property type="term" value="P:tRNA wobble uridine modification"/>
    <property type="evidence" value="ECO:0007669"/>
    <property type="project" value="InterPro"/>
</dbReference>
<dbReference type="PROSITE" id="PS01281">
    <property type="entry name" value="GIDA_2"/>
    <property type="match status" value="1"/>
</dbReference>
<comment type="subcellular location">
    <subcellularLocation>
        <location evidence="12">Cytoplasm</location>
    </subcellularLocation>
</comment>
<evidence type="ECO:0000313" key="14">
    <source>
        <dbReference type="EMBL" id="ACM22599.1"/>
    </source>
</evidence>
<dbReference type="AlphaFoldDB" id="B9KC53"/>
<evidence type="ECO:0000256" key="7">
    <source>
        <dbReference type="ARBA" id="ARBA00022694"/>
    </source>
</evidence>
<dbReference type="HAMAP" id="MF_00129">
    <property type="entry name" value="MnmG_GidA"/>
    <property type="match status" value="1"/>
</dbReference>
<proteinExistence type="inferred from homology"/>
<keyword evidence="5 12" id="KW-0963">Cytoplasm</keyword>
<evidence type="ECO:0000256" key="3">
    <source>
        <dbReference type="ARBA" id="ARBA00007653"/>
    </source>
</evidence>
<dbReference type="PROSITE" id="PS01280">
    <property type="entry name" value="GIDA_1"/>
    <property type="match status" value="1"/>
</dbReference>
<comment type="function">
    <text evidence="2 12">NAD-binding protein involved in the addition of a carboxymethylaminomethyl (cmnm) group at the wobble position (U34) of certain tRNAs, forming tRNA-cmnm(5)s(2)U34.</text>
</comment>
<evidence type="ECO:0000256" key="1">
    <source>
        <dbReference type="ARBA" id="ARBA00001974"/>
    </source>
</evidence>
<dbReference type="eggNOG" id="COG0445">
    <property type="taxonomic scope" value="Bacteria"/>
</dbReference>
<keyword evidence="9 12" id="KW-0520">NAD</keyword>
<evidence type="ECO:0000256" key="5">
    <source>
        <dbReference type="ARBA" id="ARBA00022490"/>
    </source>
</evidence>
<dbReference type="Pfam" id="PF13932">
    <property type="entry name" value="SAM_GIDA_C"/>
    <property type="match status" value="1"/>
</dbReference>
<keyword evidence="8 12" id="KW-0274">FAD</keyword>
<dbReference type="InterPro" id="IPR049312">
    <property type="entry name" value="GIDA_C_N"/>
</dbReference>
<feature type="domain" description="tRNA uridine 5-carboxymethylaminomethyl modification enzyme C-terminal subdomain" evidence="13">
    <location>
        <begin position="548"/>
        <end position="619"/>
    </location>
</feature>
<evidence type="ECO:0000256" key="12">
    <source>
        <dbReference type="HAMAP-Rule" id="MF_00129"/>
    </source>
</evidence>
<dbReference type="SUPFAM" id="SSF51905">
    <property type="entry name" value="FAD/NAD(P)-binding domain"/>
    <property type="match status" value="1"/>
</dbReference>
<dbReference type="InterPro" id="IPR040131">
    <property type="entry name" value="MnmG_N"/>
</dbReference>
<sequence length="626" mass="70615">MRPDDDRVYDIIVVGAGHAGIEAALASARMGFRVLVLTVNPDTVGWAPCNPAIGGPAKGVVVREIDALGGEMAKTTDETMINVRMLNVSKGPAVRALRAQIDKISYSRTMKRKLETNPNIVLRHGIVERLLVEKGKVVGVVDNYGIDYLGKAVIITTGTFLRGKIFIGRSVFPAGRMGEFPAAKLTQSLIELGFEVGRFKTGTPARVLKRSINFSVMERQDTSDEPLAFSFFSEPKVLPKDYPCWLTRTNPETHNIIRQYLEFSPLYGTVKLIEGVGPRYCPSIEDKVIKFRDKESHQVFVEPEGRDTEEYYLNGLSTSLPYEAQIKMIRSVKGLENAIITRPAYAIEYDYIDPRQLYPTLESKIVENLFFAGQVNGTSGYEEAAGQGLIAGINAALKLRGEPPLILKRSEAYIGVLIDDLVTRGVDEPYRLLTSRAEYRLLLRHDNAHLRLAKHGYRVGLIPKWFYEKVLSLERRVKEEIERLKKVVIKPSDRINDILMAEGTTPLKEATSLYQLLKRPELSYEVLKRFDPNPIDDPEVAEQVEINVKYEGYIQKMFEEVAIFEKYESYEIPADIDYDVVPNLSTEARDKLKRIRPRSIGQAMRIPGINPSDISNLIIYLDGRKK</sequence>
<evidence type="ECO:0000256" key="4">
    <source>
        <dbReference type="ARBA" id="ARBA00020461"/>
    </source>
</evidence>
<dbReference type="FunFam" id="1.10.150.570:FF:000001">
    <property type="entry name" value="tRNA uridine 5-carboxymethylaminomethyl modification enzyme MnmG"/>
    <property type="match status" value="1"/>
</dbReference>
<dbReference type="GO" id="GO:0050660">
    <property type="term" value="F:flavin adenine dinucleotide binding"/>
    <property type="evidence" value="ECO:0007669"/>
    <property type="project" value="UniProtKB-UniRule"/>
</dbReference>
<keyword evidence="7 12" id="KW-0819">tRNA processing</keyword>
<feature type="binding site" evidence="12">
    <location>
        <begin position="15"/>
        <end position="20"/>
    </location>
    <ligand>
        <name>FAD</name>
        <dbReference type="ChEBI" id="CHEBI:57692"/>
    </ligand>
</feature>
<evidence type="ECO:0000256" key="2">
    <source>
        <dbReference type="ARBA" id="ARBA00003717"/>
    </source>
</evidence>
<dbReference type="NCBIfam" id="TIGR00136">
    <property type="entry name" value="mnmG_gidA"/>
    <property type="match status" value="1"/>
</dbReference>
<dbReference type="PRINTS" id="PR00411">
    <property type="entry name" value="PNDRDTASEI"/>
</dbReference>
<dbReference type="SMART" id="SM01228">
    <property type="entry name" value="GIDA_assoc_3"/>
    <property type="match status" value="1"/>
</dbReference>